<dbReference type="Gene3D" id="3.80.10.10">
    <property type="entry name" value="Ribonuclease Inhibitor"/>
    <property type="match status" value="2"/>
</dbReference>
<dbReference type="AlphaFoldDB" id="A0A7M1XSE8"/>
<evidence type="ECO:0000313" key="2">
    <source>
        <dbReference type="Proteomes" id="UP000593591"/>
    </source>
</evidence>
<accession>A0A7M1XSE8</accession>
<organism evidence="1 2">
    <name type="scientific">Treponema rectale</name>
    <dbReference type="NCBI Taxonomy" id="744512"/>
    <lineage>
        <taxon>Bacteria</taxon>
        <taxon>Pseudomonadati</taxon>
        <taxon>Spirochaetota</taxon>
        <taxon>Spirochaetia</taxon>
        <taxon>Spirochaetales</taxon>
        <taxon>Treponemataceae</taxon>
        <taxon>Treponema</taxon>
    </lineage>
</organism>
<protein>
    <recommendedName>
        <fullName evidence="3">Leucine Rich repeat-containing protein</fullName>
    </recommendedName>
</protein>
<gene>
    <name evidence="1" type="ORF">DYE49_11750</name>
</gene>
<dbReference type="KEGG" id="trc:DYE49_11750"/>
<dbReference type="InterPro" id="IPR032675">
    <property type="entry name" value="LRR_dom_sf"/>
</dbReference>
<dbReference type="SUPFAM" id="SSF52058">
    <property type="entry name" value="L domain-like"/>
    <property type="match status" value="1"/>
</dbReference>
<evidence type="ECO:0008006" key="3">
    <source>
        <dbReference type="Google" id="ProtNLM"/>
    </source>
</evidence>
<sequence>MIYMKKILFLLSAFFLLESCTKKNDDSKKEESSRFELNDPGSLNTEDINHLGMTDINSFEELHDRLSSDQKESIDLFELNGIDIHSFKGLEEFENLIIIDLTDCLIESFEDVAFSKKAERGYHSLYCYNCSINNIDSISKMDTLSELKLSNCSFTNHSFIKLSEKLKDLHLESCPDYKKFFNVVYPNLQVLCLRDNNICQKDELEKILEKCPAVEYIYLGDNPIYEQIKDNVIDMGKYSEMIFENCIQ</sequence>
<proteinExistence type="predicted"/>
<dbReference type="EMBL" id="CP031517">
    <property type="protein sequence ID" value="QOS41082.1"/>
    <property type="molecule type" value="Genomic_DNA"/>
</dbReference>
<evidence type="ECO:0000313" key="1">
    <source>
        <dbReference type="EMBL" id="QOS41082.1"/>
    </source>
</evidence>
<reference evidence="1 2" key="1">
    <citation type="submission" date="2018-08" db="EMBL/GenBank/DDBJ databases">
        <title>The first complete genome of Treponema rectale (CHPAT), a commensal spirochete of the bovine rectum.</title>
        <authorList>
            <person name="Staton G.J."/>
            <person name="Clegg S.R."/>
            <person name="Carter S.D."/>
            <person name="Radford A.D."/>
            <person name="Darby A."/>
            <person name="Hall N."/>
            <person name="Birtles R.J."/>
            <person name="Evans N.J."/>
        </authorList>
    </citation>
    <scope>NUCLEOTIDE SEQUENCE [LARGE SCALE GENOMIC DNA]</scope>
    <source>
        <strain evidence="1 2">CHPA</strain>
    </source>
</reference>
<name>A0A7M1XSE8_9SPIR</name>
<dbReference type="Proteomes" id="UP000593591">
    <property type="component" value="Chromosome"/>
</dbReference>